<gene>
    <name evidence="2" type="ORF">RMCC_3762</name>
</gene>
<evidence type="ECO:0000313" key="2">
    <source>
        <dbReference type="EMBL" id="GAS96796.1"/>
    </source>
</evidence>
<reference evidence="3" key="1">
    <citation type="journal article" date="2016" name="Genome Announc.">
        <title>Draft Genome Sequences of Five Rapidly Growing Mycobacterium Species, M. thermoresistibile, M. fortuitum subsp. acetamidolyticum, M. canariasense, M. brisbanense, and M. novocastrense.</title>
        <authorList>
            <person name="Katahira K."/>
            <person name="Ogura Y."/>
            <person name="Gotoh Y."/>
            <person name="Hayashi T."/>
        </authorList>
    </citation>
    <scope>NUCLEOTIDE SEQUENCE [LARGE SCALE GENOMIC DNA]</scope>
    <source>
        <strain evidence="3">JCM15298</strain>
    </source>
</reference>
<feature type="region of interest" description="Disordered" evidence="1">
    <location>
        <begin position="1"/>
        <end position="20"/>
    </location>
</feature>
<dbReference type="AlphaFoldDB" id="A0A100WEW8"/>
<dbReference type="RefSeq" id="WP_062657767.1">
    <property type="nucleotide sequence ID" value="NZ_BCSY01000059.1"/>
</dbReference>
<dbReference type="EMBL" id="BCSY01000059">
    <property type="protein sequence ID" value="GAS96796.1"/>
    <property type="molecule type" value="Genomic_DNA"/>
</dbReference>
<evidence type="ECO:0000313" key="3">
    <source>
        <dbReference type="Proteomes" id="UP000069443"/>
    </source>
</evidence>
<sequence length="88" mass="9376">MTAQEIVDADTDGDDNDRDGGLAVNVRVLVHPDTAEEAHGVVVDDFGDAAGYAVSVGDNHIADPARRWAVQLDSGWLTFVDSADLRPE</sequence>
<name>A0A100WEW8_MYCCR</name>
<proteinExistence type="predicted"/>
<dbReference type="Proteomes" id="UP000069443">
    <property type="component" value="Unassembled WGS sequence"/>
</dbReference>
<protein>
    <submittedName>
        <fullName evidence="2">Uncharacterized protein</fullName>
    </submittedName>
</protein>
<accession>A0A100WEW8</accession>
<keyword evidence="3" id="KW-1185">Reference proteome</keyword>
<comment type="caution">
    <text evidence="2">The sequence shown here is derived from an EMBL/GenBank/DDBJ whole genome shotgun (WGS) entry which is preliminary data.</text>
</comment>
<reference evidence="3" key="2">
    <citation type="submission" date="2016-02" db="EMBL/GenBank/DDBJ databases">
        <title>Draft genome sequence of five rapidly growing Mycobacterium species.</title>
        <authorList>
            <person name="Katahira K."/>
            <person name="Gotou Y."/>
            <person name="Iida K."/>
            <person name="Ogura Y."/>
            <person name="Hayashi T."/>
        </authorList>
    </citation>
    <scope>NUCLEOTIDE SEQUENCE [LARGE SCALE GENOMIC DNA]</scope>
    <source>
        <strain evidence="3">JCM15298</strain>
    </source>
</reference>
<evidence type="ECO:0000256" key="1">
    <source>
        <dbReference type="SAM" id="MobiDB-lite"/>
    </source>
</evidence>
<feature type="compositionally biased region" description="Acidic residues" evidence="1">
    <location>
        <begin position="7"/>
        <end position="17"/>
    </location>
</feature>
<organism evidence="2 3">
    <name type="scientific">Mycolicibacterium canariasense</name>
    <name type="common">Mycobacterium canariasense</name>
    <dbReference type="NCBI Taxonomy" id="228230"/>
    <lineage>
        <taxon>Bacteria</taxon>
        <taxon>Bacillati</taxon>
        <taxon>Actinomycetota</taxon>
        <taxon>Actinomycetes</taxon>
        <taxon>Mycobacteriales</taxon>
        <taxon>Mycobacteriaceae</taxon>
        <taxon>Mycolicibacterium</taxon>
    </lineage>
</organism>